<name>A0A4U0U2C1_9PEZI</name>
<proteinExistence type="predicted"/>
<dbReference type="Proteomes" id="UP000310066">
    <property type="component" value="Unassembled WGS sequence"/>
</dbReference>
<dbReference type="OrthoDB" id="10581950at2759"/>
<dbReference type="AlphaFoldDB" id="A0A4U0U2C1"/>
<sequence>MVEDSENICAKRLQTNQRHSNNVASSFGEHSSAVGQKDLIDYWRQKDFQWSSVLKETTAMEDKRSSCPSRPGKRALSRSESQSYRQSTLSGNSPAAWTPKHQEDMENAGIFMEAKSGDTLVEDCESLCDTILRAEHALPTEWHFNEITP</sequence>
<protein>
    <submittedName>
        <fullName evidence="2">Uncharacterized protein</fullName>
    </submittedName>
</protein>
<feature type="region of interest" description="Disordered" evidence="1">
    <location>
        <begin position="58"/>
        <end position="104"/>
    </location>
</feature>
<accession>A0A4U0U2C1</accession>
<organism evidence="2 3">
    <name type="scientific">Friedmanniomyces endolithicus</name>
    <dbReference type="NCBI Taxonomy" id="329885"/>
    <lineage>
        <taxon>Eukaryota</taxon>
        <taxon>Fungi</taxon>
        <taxon>Dikarya</taxon>
        <taxon>Ascomycota</taxon>
        <taxon>Pezizomycotina</taxon>
        <taxon>Dothideomycetes</taxon>
        <taxon>Dothideomycetidae</taxon>
        <taxon>Mycosphaerellales</taxon>
        <taxon>Teratosphaeriaceae</taxon>
        <taxon>Friedmanniomyces</taxon>
    </lineage>
</organism>
<dbReference type="EMBL" id="NAJP01000120">
    <property type="protein sequence ID" value="TKA28255.1"/>
    <property type="molecule type" value="Genomic_DNA"/>
</dbReference>
<gene>
    <name evidence="2" type="ORF">B0A54_16947</name>
</gene>
<feature type="compositionally biased region" description="Polar residues" evidence="1">
    <location>
        <begin position="78"/>
        <end position="95"/>
    </location>
</feature>
<reference evidence="2 3" key="1">
    <citation type="submission" date="2017-03" db="EMBL/GenBank/DDBJ databases">
        <title>Genomes of endolithic fungi from Antarctica.</title>
        <authorList>
            <person name="Coleine C."/>
            <person name="Masonjones S."/>
            <person name="Stajich J.E."/>
        </authorList>
    </citation>
    <scope>NUCLEOTIDE SEQUENCE [LARGE SCALE GENOMIC DNA]</scope>
    <source>
        <strain evidence="2 3">CCFEE 5311</strain>
    </source>
</reference>
<comment type="caution">
    <text evidence="2">The sequence shown here is derived from an EMBL/GenBank/DDBJ whole genome shotgun (WGS) entry which is preliminary data.</text>
</comment>
<evidence type="ECO:0000313" key="2">
    <source>
        <dbReference type="EMBL" id="TKA28255.1"/>
    </source>
</evidence>
<evidence type="ECO:0000256" key="1">
    <source>
        <dbReference type="SAM" id="MobiDB-lite"/>
    </source>
</evidence>
<evidence type="ECO:0000313" key="3">
    <source>
        <dbReference type="Proteomes" id="UP000310066"/>
    </source>
</evidence>